<feature type="signal peptide" evidence="6">
    <location>
        <begin position="1"/>
        <end position="27"/>
    </location>
</feature>
<keyword evidence="4 6" id="KW-0964">Secreted</keyword>
<dbReference type="GO" id="GO:0005576">
    <property type="term" value="C:extracellular region"/>
    <property type="evidence" value="ECO:0007669"/>
    <property type="project" value="UniProtKB-SubCell"/>
</dbReference>
<evidence type="ECO:0000256" key="2">
    <source>
        <dbReference type="ARBA" id="ARBA00005581"/>
    </source>
</evidence>
<evidence type="ECO:0000313" key="7">
    <source>
        <dbReference type="EMBL" id="KAK9757849.1"/>
    </source>
</evidence>
<reference evidence="7" key="1">
    <citation type="submission" date="2024-03" db="EMBL/GenBank/DDBJ databases">
        <title>WGS assembly of Saponaria officinalis var. Norfolk2.</title>
        <authorList>
            <person name="Jenkins J."/>
            <person name="Shu S."/>
            <person name="Grimwood J."/>
            <person name="Barry K."/>
            <person name="Goodstein D."/>
            <person name="Schmutz J."/>
            <person name="Leebens-Mack J."/>
            <person name="Osbourn A."/>
        </authorList>
    </citation>
    <scope>NUCLEOTIDE SEQUENCE [LARGE SCALE GENOMIC DNA]</scope>
    <source>
        <strain evidence="7">JIC</strain>
    </source>
</reference>
<organism evidence="7 8">
    <name type="scientific">Saponaria officinalis</name>
    <name type="common">Common soapwort</name>
    <name type="synonym">Lychnis saponaria</name>
    <dbReference type="NCBI Taxonomy" id="3572"/>
    <lineage>
        <taxon>Eukaryota</taxon>
        <taxon>Viridiplantae</taxon>
        <taxon>Streptophyta</taxon>
        <taxon>Embryophyta</taxon>
        <taxon>Tracheophyta</taxon>
        <taxon>Spermatophyta</taxon>
        <taxon>Magnoliopsida</taxon>
        <taxon>eudicotyledons</taxon>
        <taxon>Gunneridae</taxon>
        <taxon>Pentapetalae</taxon>
        <taxon>Caryophyllales</taxon>
        <taxon>Caryophyllaceae</taxon>
        <taxon>Caryophylleae</taxon>
        <taxon>Saponaria</taxon>
    </lineage>
</organism>
<evidence type="ECO:0000256" key="1">
    <source>
        <dbReference type="ARBA" id="ARBA00004613"/>
    </source>
</evidence>
<dbReference type="PANTHER" id="PTHR31232">
    <property type="match status" value="1"/>
</dbReference>
<accession>A0AAW1NGD3</accession>
<keyword evidence="5 6" id="KW-0732">Signal</keyword>
<comment type="caution">
    <text evidence="7">The sequence shown here is derived from an EMBL/GenBank/DDBJ whole genome shotgun (WGS) entry which is preliminary data.</text>
</comment>
<proteinExistence type="inferred from homology"/>
<comment type="similarity">
    <text evidence="2 6">Belongs to the plant self-incompatibility (S1) protein family.</text>
</comment>
<evidence type="ECO:0000256" key="3">
    <source>
        <dbReference type="ARBA" id="ARBA00022471"/>
    </source>
</evidence>
<evidence type="ECO:0000256" key="6">
    <source>
        <dbReference type="RuleBase" id="RU367044"/>
    </source>
</evidence>
<sequence length="161" mass="18776">MNSYKKINASIITLFLLSNIFITSSRSSSIQNNNEVSKVIQNHHYCYSLMPNTLIHIANYLDQGAALTVHCKSKDNDVGTQILDFGRYFEFRFKPNFWGTTLFYCDFSWSGGKQRIDIYKYKRDLHRCCDNCVWNVDKVGMHGINKFTLKSDVEFTWNTTI</sequence>
<evidence type="ECO:0000256" key="5">
    <source>
        <dbReference type="ARBA" id="ARBA00022729"/>
    </source>
</evidence>
<keyword evidence="3 6" id="KW-0713">Self-incompatibility</keyword>
<dbReference type="AlphaFoldDB" id="A0AAW1NGD3"/>
<protein>
    <recommendedName>
        <fullName evidence="6">S-protein homolog</fullName>
    </recommendedName>
</protein>
<comment type="subcellular location">
    <subcellularLocation>
        <location evidence="1 6">Secreted</location>
    </subcellularLocation>
</comment>
<gene>
    <name evidence="7" type="ORF">RND81_01G190100</name>
</gene>
<dbReference type="Pfam" id="PF05938">
    <property type="entry name" value="Self-incomp_S1"/>
    <property type="match status" value="1"/>
</dbReference>
<evidence type="ECO:0000256" key="4">
    <source>
        <dbReference type="ARBA" id="ARBA00022525"/>
    </source>
</evidence>
<dbReference type="Proteomes" id="UP001443914">
    <property type="component" value="Unassembled WGS sequence"/>
</dbReference>
<name>A0AAW1NGD3_SAPOF</name>
<feature type="chain" id="PRO_5043095713" description="S-protein homolog" evidence="6">
    <location>
        <begin position="28"/>
        <end position="161"/>
    </location>
</feature>
<dbReference type="PANTHER" id="PTHR31232:SF149">
    <property type="entry name" value="S-PROTEIN HOMOLOG"/>
    <property type="match status" value="1"/>
</dbReference>
<dbReference type="GO" id="GO:0060320">
    <property type="term" value="P:rejection of self pollen"/>
    <property type="evidence" value="ECO:0007669"/>
    <property type="project" value="UniProtKB-KW"/>
</dbReference>
<evidence type="ECO:0000313" key="8">
    <source>
        <dbReference type="Proteomes" id="UP001443914"/>
    </source>
</evidence>
<dbReference type="EMBL" id="JBDFQZ010000001">
    <property type="protein sequence ID" value="KAK9757849.1"/>
    <property type="molecule type" value="Genomic_DNA"/>
</dbReference>
<dbReference type="InterPro" id="IPR010264">
    <property type="entry name" value="Self-incomp_S1"/>
</dbReference>
<keyword evidence="8" id="KW-1185">Reference proteome</keyword>